<evidence type="ECO:0000256" key="3">
    <source>
        <dbReference type="ARBA" id="ARBA00022490"/>
    </source>
</evidence>
<dbReference type="FunFam" id="1.10.150.300:FF:000003">
    <property type="entry name" value="Obg-like ATPase 1"/>
    <property type="match status" value="1"/>
</dbReference>
<evidence type="ECO:0000256" key="6">
    <source>
        <dbReference type="ARBA" id="ARBA00022801"/>
    </source>
</evidence>
<feature type="binding site" evidence="9">
    <location>
        <position position="285"/>
    </location>
    <ligand>
        <name>ATP</name>
        <dbReference type="ChEBI" id="CHEBI:30616"/>
    </ligand>
</feature>
<sequence>MQEPLLAFSTKLFRVQSCFQHPIISTTARAYCLGPLFLVPHRSSSTRSTRSKMPPKNAVVEKVLLGRPSNNLKMGIVGLPNVGKSSTFNVLTSSSASAENFPFCTIDPQEARCPVPDARFDWLCDHYKPSSKVPAFLTVFDIAGLVKGASQGQGLGNAFLSHVRAVDGIFHVVRCFDDEEIVHVDGEVNPVRDLETISEELRIKDEEGLAKKVEELGAVVKRLGGGGTAQDKAKKEEYEILKKVYAWVAEEKKEVRKGTWSNKEVEVINTLLLLTAKPVVYLANLSEKDFARKKNKWLAKIKQWIDTTNPGDLLIPYSVTVEARLADLKTPEERSEYLKSLQERYEVPAPITSALPKIIVSGYQVLNLIYYFTGGPDEVRAWTIRKGTKAPQAAGTIHTDFEKGFIMAEVMRYEDLHELGSDNAVKAGGKYVQKGKEYVVQDGDIIYFKFNVTTQAKKK</sequence>
<feature type="domain" description="TGS" evidence="11">
    <location>
        <begin position="367"/>
        <end position="450"/>
    </location>
</feature>
<dbReference type="CDD" id="cd04867">
    <property type="entry name" value="TGS_YchF_OLA1"/>
    <property type="match status" value="1"/>
</dbReference>
<feature type="domain" description="OBG-type G" evidence="10">
    <location>
        <begin position="72"/>
        <end position="337"/>
    </location>
</feature>
<evidence type="ECO:0000256" key="4">
    <source>
        <dbReference type="ARBA" id="ARBA00022723"/>
    </source>
</evidence>
<dbReference type="OrthoDB" id="424823at2759"/>
<comment type="subunit">
    <text evidence="9">Monomer.</text>
</comment>
<dbReference type="GO" id="GO:0005524">
    <property type="term" value="F:ATP binding"/>
    <property type="evidence" value="ECO:0007669"/>
    <property type="project" value="UniProtKB-UniRule"/>
</dbReference>
<dbReference type="InterPro" id="IPR027417">
    <property type="entry name" value="P-loop_NTPase"/>
</dbReference>
<dbReference type="GO" id="GO:0046872">
    <property type="term" value="F:metal ion binding"/>
    <property type="evidence" value="ECO:0007669"/>
    <property type="project" value="UniProtKB-KW"/>
</dbReference>
<keyword evidence="7 9" id="KW-0067">ATP-binding</keyword>
<dbReference type="PANTHER" id="PTHR23305:SF11">
    <property type="entry name" value="OBG-LIKE ATPASE 1"/>
    <property type="match status" value="1"/>
</dbReference>
<dbReference type="OMA" id="VLRCFDN"/>
<keyword evidence="4" id="KW-0479">Metal-binding</keyword>
<evidence type="ECO:0000259" key="10">
    <source>
        <dbReference type="PROSITE" id="PS51710"/>
    </source>
</evidence>
<dbReference type="PROSITE" id="PS51710">
    <property type="entry name" value="G_OBG"/>
    <property type="match status" value="1"/>
</dbReference>
<dbReference type="Proteomes" id="UP000070544">
    <property type="component" value="Unassembled WGS sequence"/>
</dbReference>
<organism evidence="12 13">
    <name type="scientific">Gonapodya prolifera (strain JEL478)</name>
    <name type="common">Monoblepharis prolifera</name>
    <dbReference type="NCBI Taxonomy" id="1344416"/>
    <lineage>
        <taxon>Eukaryota</taxon>
        <taxon>Fungi</taxon>
        <taxon>Fungi incertae sedis</taxon>
        <taxon>Chytridiomycota</taxon>
        <taxon>Chytridiomycota incertae sedis</taxon>
        <taxon>Monoblepharidomycetes</taxon>
        <taxon>Monoblepharidales</taxon>
        <taxon>Gonapodyaceae</taxon>
        <taxon>Gonapodya</taxon>
    </lineage>
</organism>
<dbReference type="SUPFAM" id="SSF52540">
    <property type="entry name" value="P-loop containing nucleoside triphosphate hydrolases"/>
    <property type="match status" value="1"/>
</dbReference>
<dbReference type="InterPro" id="IPR004396">
    <property type="entry name" value="ATPase_YchF/OLA1"/>
</dbReference>
<dbReference type="GO" id="GO:0016887">
    <property type="term" value="F:ATP hydrolysis activity"/>
    <property type="evidence" value="ECO:0007669"/>
    <property type="project" value="UniProtKB-UniRule"/>
</dbReference>
<reference evidence="12 13" key="1">
    <citation type="journal article" date="2015" name="Genome Biol. Evol.">
        <title>Phylogenomic analyses indicate that early fungi evolved digesting cell walls of algal ancestors of land plants.</title>
        <authorList>
            <person name="Chang Y."/>
            <person name="Wang S."/>
            <person name="Sekimoto S."/>
            <person name="Aerts A.L."/>
            <person name="Choi C."/>
            <person name="Clum A."/>
            <person name="LaButti K.M."/>
            <person name="Lindquist E.A."/>
            <person name="Yee Ngan C."/>
            <person name="Ohm R.A."/>
            <person name="Salamov A.A."/>
            <person name="Grigoriev I.V."/>
            <person name="Spatafora J.W."/>
            <person name="Berbee M.L."/>
        </authorList>
    </citation>
    <scope>NUCLEOTIDE SEQUENCE [LARGE SCALE GENOMIC DNA]</scope>
    <source>
        <strain evidence="12 13">JEL478</strain>
    </source>
</reference>
<evidence type="ECO:0000256" key="5">
    <source>
        <dbReference type="ARBA" id="ARBA00022741"/>
    </source>
</evidence>
<comment type="similarity">
    <text evidence="9">Belongs to the TRAFAC class OBG-HflX-like GTPase superfamily. OBG GTPase family. YchF/OLA1 subfamily.</text>
</comment>
<evidence type="ECO:0000256" key="7">
    <source>
        <dbReference type="ARBA" id="ARBA00022840"/>
    </source>
</evidence>
<dbReference type="GO" id="GO:0005737">
    <property type="term" value="C:cytoplasm"/>
    <property type="evidence" value="ECO:0007669"/>
    <property type="project" value="UniProtKB-SubCell"/>
</dbReference>
<dbReference type="InterPro" id="IPR023192">
    <property type="entry name" value="TGS-like_dom_sf"/>
</dbReference>
<evidence type="ECO:0000256" key="2">
    <source>
        <dbReference type="ARBA" id="ARBA00004496"/>
    </source>
</evidence>
<keyword evidence="3 9" id="KW-0963">Cytoplasm</keyword>
<evidence type="ECO:0000313" key="12">
    <source>
        <dbReference type="EMBL" id="KXS18020.1"/>
    </source>
</evidence>
<dbReference type="SUPFAM" id="SSF81271">
    <property type="entry name" value="TGS-like"/>
    <property type="match status" value="1"/>
</dbReference>
<dbReference type="Pfam" id="PF06071">
    <property type="entry name" value="YchF-GTPase_C"/>
    <property type="match status" value="1"/>
</dbReference>
<dbReference type="InterPro" id="IPR013029">
    <property type="entry name" value="YchF_C"/>
</dbReference>
<dbReference type="FunFam" id="3.10.20.30:FF:000029">
    <property type="entry name" value="Obg-like ATPase 1"/>
    <property type="match status" value="1"/>
</dbReference>
<dbReference type="InterPro" id="IPR012675">
    <property type="entry name" value="Beta-grasp_dom_sf"/>
</dbReference>
<evidence type="ECO:0000256" key="8">
    <source>
        <dbReference type="ARBA" id="ARBA00022842"/>
    </source>
</evidence>
<dbReference type="GO" id="GO:0043023">
    <property type="term" value="F:ribosomal large subunit binding"/>
    <property type="evidence" value="ECO:0007669"/>
    <property type="project" value="UniProtKB-UniRule"/>
</dbReference>
<evidence type="ECO:0000256" key="1">
    <source>
        <dbReference type="ARBA" id="ARBA00001946"/>
    </source>
</evidence>
<name>A0A139AMM6_GONPJ</name>
<dbReference type="AlphaFoldDB" id="A0A139AMM6"/>
<dbReference type="InterPro" id="IPR041706">
    <property type="entry name" value="YchF_N"/>
</dbReference>
<dbReference type="InterPro" id="IPR006073">
    <property type="entry name" value="GTP-bd"/>
</dbReference>
<dbReference type="InterPro" id="IPR012676">
    <property type="entry name" value="TGS-like"/>
</dbReference>
<dbReference type="Gene3D" id="3.40.50.300">
    <property type="entry name" value="P-loop containing nucleotide triphosphate hydrolases"/>
    <property type="match status" value="1"/>
</dbReference>
<dbReference type="NCBIfam" id="TIGR00092">
    <property type="entry name" value="redox-regulated ATPase YchF"/>
    <property type="match status" value="1"/>
</dbReference>
<comment type="cofactor">
    <cofactor evidence="1">
        <name>Mg(2+)</name>
        <dbReference type="ChEBI" id="CHEBI:18420"/>
    </cofactor>
</comment>
<evidence type="ECO:0000256" key="9">
    <source>
        <dbReference type="HAMAP-Rule" id="MF_03167"/>
    </source>
</evidence>
<proteinExistence type="inferred from homology"/>
<dbReference type="CDD" id="cd01900">
    <property type="entry name" value="YchF"/>
    <property type="match status" value="1"/>
</dbReference>
<keyword evidence="13" id="KW-1185">Reference proteome</keyword>
<gene>
    <name evidence="12" type="ORF">M427DRAFT_54233</name>
</gene>
<dbReference type="InterPro" id="IPR004095">
    <property type="entry name" value="TGS"/>
</dbReference>
<dbReference type="HAMAP" id="MF_00944">
    <property type="entry name" value="YchF_OLA1_ATPase"/>
    <property type="match status" value="1"/>
</dbReference>
<keyword evidence="5 9" id="KW-0547">Nucleotide-binding</keyword>
<dbReference type="Gene3D" id="3.10.20.30">
    <property type="match status" value="1"/>
</dbReference>
<protein>
    <recommendedName>
        <fullName evidence="9">Obg-like ATPase 1</fullName>
    </recommendedName>
</protein>
<dbReference type="Gene3D" id="1.10.150.300">
    <property type="entry name" value="TGS-like domain"/>
    <property type="match status" value="1"/>
</dbReference>
<feature type="binding site" evidence="9">
    <location>
        <begin position="81"/>
        <end position="86"/>
    </location>
    <ligand>
        <name>ATP</name>
        <dbReference type="ChEBI" id="CHEBI:30616"/>
    </ligand>
</feature>
<dbReference type="PROSITE" id="PS51880">
    <property type="entry name" value="TGS"/>
    <property type="match status" value="1"/>
</dbReference>
<dbReference type="STRING" id="1344416.A0A139AMM6"/>
<evidence type="ECO:0000259" key="11">
    <source>
        <dbReference type="PROSITE" id="PS51880"/>
    </source>
</evidence>
<dbReference type="Pfam" id="PF01926">
    <property type="entry name" value="MMR_HSR1"/>
    <property type="match status" value="1"/>
</dbReference>
<dbReference type="PANTHER" id="PTHR23305">
    <property type="entry name" value="OBG GTPASE FAMILY"/>
    <property type="match status" value="1"/>
</dbReference>
<dbReference type="PRINTS" id="PR00326">
    <property type="entry name" value="GTP1OBG"/>
</dbReference>
<keyword evidence="8" id="KW-0460">Magnesium</keyword>
<dbReference type="InterPro" id="IPR031167">
    <property type="entry name" value="G_OBG"/>
</dbReference>
<accession>A0A139AMM6</accession>
<evidence type="ECO:0000313" key="13">
    <source>
        <dbReference type="Proteomes" id="UP000070544"/>
    </source>
</evidence>
<dbReference type="EMBL" id="KQ965744">
    <property type="protein sequence ID" value="KXS18020.1"/>
    <property type="molecule type" value="Genomic_DNA"/>
</dbReference>
<keyword evidence="6 9" id="KW-0378">Hydrolase</keyword>
<comment type="function">
    <text evidence="9">Hydrolyzes ATP, and can also hydrolyze GTP with lower efficiency. Has lower affinity for GTP.</text>
</comment>
<dbReference type="GO" id="GO:0005525">
    <property type="term" value="F:GTP binding"/>
    <property type="evidence" value="ECO:0007669"/>
    <property type="project" value="InterPro"/>
</dbReference>
<comment type="subcellular location">
    <subcellularLocation>
        <location evidence="2 9">Cytoplasm</location>
    </subcellularLocation>
</comment>